<sequence>MARINTPLTFTVRRRAPELIIPAKPTPRELKPLSDIDDQERLRFQSSPVIMVYRGDPKMRNKNPASVIREALAKLLVFYYPFAGRLREGPAGKLMVDCSGDGVLFIEAEADVTLDQFGDPLQPPFPCIEELIYNVPGTDGILDSPLLLIQMTRLLCGGFIFAVRLNHTMSDATGLVKFLIGLSEIARGSTSPSTLPVWQRELLCSSDRPHVTFTLPNKFQLACTKDDTIHSLFFTTTDISALRKIVPIHLQRCTTFEVLTTCLWRCRAIALQPDPEEMPIIWPVNARYALELVMKAKSDVTKLGYIRSVSNLMTLKARLHFTAIRSYTVSDVTRAGFNAVDFGWGKAAYGGSGKCVVGVSHYIAYTNNKGESGIVVSMCLSSGVMDRFAKELNSMLAQGKNDEALLEHKLPTLSKL</sequence>
<accession>A0ACB9DAH4</accession>
<organism evidence="1 2">
    <name type="scientific">Smallanthus sonchifolius</name>
    <dbReference type="NCBI Taxonomy" id="185202"/>
    <lineage>
        <taxon>Eukaryota</taxon>
        <taxon>Viridiplantae</taxon>
        <taxon>Streptophyta</taxon>
        <taxon>Embryophyta</taxon>
        <taxon>Tracheophyta</taxon>
        <taxon>Spermatophyta</taxon>
        <taxon>Magnoliopsida</taxon>
        <taxon>eudicotyledons</taxon>
        <taxon>Gunneridae</taxon>
        <taxon>Pentapetalae</taxon>
        <taxon>asterids</taxon>
        <taxon>campanulids</taxon>
        <taxon>Asterales</taxon>
        <taxon>Asteraceae</taxon>
        <taxon>Asteroideae</taxon>
        <taxon>Heliantheae alliance</taxon>
        <taxon>Millerieae</taxon>
        <taxon>Smallanthus</taxon>
    </lineage>
</organism>
<keyword evidence="2" id="KW-1185">Reference proteome</keyword>
<dbReference type="Proteomes" id="UP001056120">
    <property type="component" value="Linkage Group LG20"/>
</dbReference>
<reference evidence="2" key="1">
    <citation type="journal article" date="2022" name="Mol. Ecol. Resour.">
        <title>The genomes of chicory, endive, great burdock and yacon provide insights into Asteraceae palaeo-polyploidization history and plant inulin production.</title>
        <authorList>
            <person name="Fan W."/>
            <person name="Wang S."/>
            <person name="Wang H."/>
            <person name="Wang A."/>
            <person name="Jiang F."/>
            <person name="Liu H."/>
            <person name="Zhao H."/>
            <person name="Xu D."/>
            <person name="Zhang Y."/>
        </authorList>
    </citation>
    <scope>NUCLEOTIDE SEQUENCE [LARGE SCALE GENOMIC DNA]</scope>
    <source>
        <strain evidence="2">cv. Yunnan</strain>
    </source>
</reference>
<protein>
    <submittedName>
        <fullName evidence="1">Uncharacterized protein</fullName>
    </submittedName>
</protein>
<evidence type="ECO:0000313" key="2">
    <source>
        <dbReference type="Proteomes" id="UP001056120"/>
    </source>
</evidence>
<gene>
    <name evidence="1" type="ORF">L1987_61080</name>
</gene>
<reference evidence="1 2" key="2">
    <citation type="journal article" date="2022" name="Mol. Ecol. Resour.">
        <title>The genomes of chicory, endive, great burdock and yacon provide insights into Asteraceae paleo-polyploidization history and plant inulin production.</title>
        <authorList>
            <person name="Fan W."/>
            <person name="Wang S."/>
            <person name="Wang H."/>
            <person name="Wang A."/>
            <person name="Jiang F."/>
            <person name="Liu H."/>
            <person name="Zhao H."/>
            <person name="Xu D."/>
            <person name="Zhang Y."/>
        </authorList>
    </citation>
    <scope>NUCLEOTIDE SEQUENCE [LARGE SCALE GENOMIC DNA]</scope>
    <source>
        <strain evidence="2">cv. Yunnan</strain>
        <tissue evidence="1">Leaves</tissue>
    </source>
</reference>
<dbReference type="EMBL" id="CM042037">
    <property type="protein sequence ID" value="KAI3743373.1"/>
    <property type="molecule type" value="Genomic_DNA"/>
</dbReference>
<comment type="caution">
    <text evidence="1">The sequence shown here is derived from an EMBL/GenBank/DDBJ whole genome shotgun (WGS) entry which is preliminary data.</text>
</comment>
<evidence type="ECO:0000313" key="1">
    <source>
        <dbReference type="EMBL" id="KAI3743373.1"/>
    </source>
</evidence>
<proteinExistence type="predicted"/>
<name>A0ACB9DAH4_9ASTR</name>